<dbReference type="EMBL" id="GBEZ01018910">
    <property type="protein sequence ID" value="JAC67577.1"/>
    <property type="molecule type" value="Transcribed_RNA"/>
</dbReference>
<proteinExistence type="predicted"/>
<accession>A0A061R3T9</accession>
<feature type="non-terminal residue" evidence="1">
    <location>
        <position position="1"/>
    </location>
</feature>
<evidence type="ECO:0000313" key="1">
    <source>
        <dbReference type="EMBL" id="JAC67577.1"/>
    </source>
</evidence>
<reference evidence="1" key="1">
    <citation type="submission" date="2014-05" db="EMBL/GenBank/DDBJ databases">
        <title>The transcriptome of the halophilic microalga Tetraselmis sp. GSL018 isolated from the Great Salt Lake, Utah.</title>
        <authorList>
            <person name="Jinkerson R.E."/>
            <person name="D'Adamo S."/>
            <person name="Posewitz M.C."/>
        </authorList>
    </citation>
    <scope>NUCLEOTIDE SEQUENCE</scope>
    <source>
        <strain evidence="1">GSL018</strain>
    </source>
</reference>
<organism evidence="1">
    <name type="scientific">Tetraselmis sp. GSL018</name>
    <dbReference type="NCBI Taxonomy" id="582737"/>
    <lineage>
        <taxon>Eukaryota</taxon>
        <taxon>Viridiplantae</taxon>
        <taxon>Chlorophyta</taxon>
        <taxon>core chlorophytes</taxon>
        <taxon>Chlorodendrophyceae</taxon>
        <taxon>Chlorodendrales</taxon>
        <taxon>Chlorodendraceae</taxon>
        <taxon>Tetraselmis</taxon>
    </lineage>
</organism>
<dbReference type="AlphaFoldDB" id="A0A061R3T9"/>
<sequence>AHNVFRRKFQAILQSLALFQLFSHQLDTFSPAMRSLATPSKCSLSDSRIGNRKGKATTQHKFSLYQVRQSAASKIDHQTTSAARSSEVLEAAGALVLPPTVRFTDRKVSWE</sequence>
<gene>
    <name evidence="1" type="ORF">TSPGSL018_10789</name>
</gene>
<name>A0A061R3T9_9CHLO</name>
<protein>
    <submittedName>
        <fullName evidence="1">Uncharacterized protein</fullName>
    </submittedName>
</protein>